<dbReference type="InterPro" id="IPR001460">
    <property type="entry name" value="PCN-bd_Tpept"/>
</dbReference>
<accession>T1B5Q9</accession>
<dbReference type="EMBL" id="AUZZ01005777">
    <property type="protein sequence ID" value="EQD48284.1"/>
    <property type="molecule type" value="Genomic_DNA"/>
</dbReference>
<reference evidence="5" key="1">
    <citation type="submission" date="2013-08" db="EMBL/GenBank/DDBJ databases">
        <authorList>
            <person name="Mendez C."/>
            <person name="Richter M."/>
            <person name="Ferrer M."/>
            <person name="Sanchez J."/>
        </authorList>
    </citation>
    <scope>NUCLEOTIDE SEQUENCE</scope>
</reference>
<sequence>RLASAIKADPQTLQRDISSNLNLDFLYVARQLPPPQALRIEALGIPGVYLKREYRTYYPAGEVTGQLIGFTNINNHGQAGLELAYDPWLTGVKGEKRVIEDRYGRIVQNVDMIRPARPGHDLVLSIDMRIQYLAYEALKAQVAAQQARSGSMVVIDIPTGEVLAMVDQPGFNPNDRSQLLPNRYRNRAVTDDFEPGSVIKPFFIAAALMSGRYNNQSIINTS</sequence>
<dbReference type="InterPro" id="IPR005311">
    <property type="entry name" value="PBP_dimer"/>
</dbReference>
<dbReference type="Pfam" id="PF03717">
    <property type="entry name" value="PBP_dimer"/>
    <property type="match status" value="1"/>
</dbReference>
<name>T1B5Q9_9ZZZZ</name>
<comment type="caution">
    <text evidence="5">The sequence shown here is derived from an EMBL/GenBank/DDBJ whole genome shotgun (WGS) entry which is preliminary data.</text>
</comment>
<feature type="non-terminal residue" evidence="5">
    <location>
        <position position="1"/>
    </location>
</feature>
<reference evidence="5" key="2">
    <citation type="journal article" date="2014" name="ISME J.">
        <title>Microbial stratification in low pH oxic and suboxic macroscopic growths along an acid mine drainage.</title>
        <authorList>
            <person name="Mendez-Garcia C."/>
            <person name="Mesa V."/>
            <person name="Sprenger R.R."/>
            <person name="Richter M."/>
            <person name="Diez M.S."/>
            <person name="Solano J."/>
            <person name="Bargiela R."/>
            <person name="Golyshina O.V."/>
            <person name="Manteca A."/>
            <person name="Ramos J.L."/>
            <person name="Gallego J.R."/>
            <person name="Llorente I."/>
            <person name="Martins Dos Santos V.A."/>
            <person name="Jensen O.N."/>
            <person name="Pelaez A.I."/>
            <person name="Sanchez J."/>
            <person name="Ferrer M."/>
        </authorList>
    </citation>
    <scope>NUCLEOTIDE SEQUENCE</scope>
</reference>
<dbReference type="GO" id="GO:0008658">
    <property type="term" value="F:penicillin binding"/>
    <property type="evidence" value="ECO:0007669"/>
    <property type="project" value="InterPro"/>
</dbReference>
<dbReference type="GO" id="GO:0005886">
    <property type="term" value="C:plasma membrane"/>
    <property type="evidence" value="ECO:0007669"/>
    <property type="project" value="TreeGrafter"/>
</dbReference>
<comment type="subcellular location">
    <subcellularLocation>
        <location evidence="1">Membrane</location>
    </subcellularLocation>
</comment>
<feature type="domain" description="Penicillin-binding protein transpeptidase" evidence="3">
    <location>
        <begin position="150"/>
        <end position="220"/>
    </location>
</feature>
<dbReference type="SUPFAM" id="SSF56519">
    <property type="entry name" value="Penicillin binding protein dimerisation domain"/>
    <property type="match status" value="1"/>
</dbReference>
<evidence type="ECO:0000256" key="2">
    <source>
        <dbReference type="ARBA" id="ARBA00023136"/>
    </source>
</evidence>
<dbReference type="InterPro" id="IPR050515">
    <property type="entry name" value="Beta-lactam/transpept"/>
</dbReference>
<gene>
    <name evidence="5" type="ORF">B2A_08029</name>
</gene>
<dbReference type="InterPro" id="IPR036138">
    <property type="entry name" value="PBP_dimer_sf"/>
</dbReference>
<dbReference type="AlphaFoldDB" id="T1B5Q9"/>
<protein>
    <submittedName>
        <fullName evidence="5">Peptidoglycan synthetase FtsI</fullName>
    </submittedName>
</protein>
<dbReference type="PANTHER" id="PTHR30627:SF1">
    <property type="entry name" value="PEPTIDOGLYCAN D,D-TRANSPEPTIDASE FTSI"/>
    <property type="match status" value="1"/>
</dbReference>
<organism evidence="5">
    <name type="scientific">mine drainage metagenome</name>
    <dbReference type="NCBI Taxonomy" id="410659"/>
    <lineage>
        <taxon>unclassified sequences</taxon>
        <taxon>metagenomes</taxon>
        <taxon>ecological metagenomes</taxon>
    </lineage>
</organism>
<evidence type="ECO:0000256" key="1">
    <source>
        <dbReference type="ARBA" id="ARBA00004370"/>
    </source>
</evidence>
<dbReference type="Pfam" id="PF00905">
    <property type="entry name" value="Transpeptidase"/>
    <property type="match status" value="1"/>
</dbReference>
<feature type="domain" description="Penicillin-binding protein dimerisation" evidence="4">
    <location>
        <begin position="15"/>
        <end position="110"/>
    </location>
</feature>
<dbReference type="Gene3D" id="3.40.710.10">
    <property type="entry name" value="DD-peptidase/beta-lactamase superfamily"/>
    <property type="match status" value="1"/>
</dbReference>
<evidence type="ECO:0000313" key="5">
    <source>
        <dbReference type="EMBL" id="EQD48284.1"/>
    </source>
</evidence>
<feature type="non-terminal residue" evidence="5">
    <location>
        <position position="222"/>
    </location>
</feature>
<dbReference type="SUPFAM" id="SSF56601">
    <property type="entry name" value="beta-lactamase/transpeptidase-like"/>
    <property type="match status" value="1"/>
</dbReference>
<evidence type="ECO:0000259" key="3">
    <source>
        <dbReference type="Pfam" id="PF00905"/>
    </source>
</evidence>
<evidence type="ECO:0000259" key="4">
    <source>
        <dbReference type="Pfam" id="PF03717"/>
    </source>
</evidence>
<dbReference type="InterPro" id="IPR012338">
    <property type="entry name" value="Beta-lactam/transpept-like"/>
</dbReference>
<keyword evidence="2" id="KW-0472">Membrane</keyword>
<dbReference type="PANTHER" id="PTHR30627">
    <property type="entry name" value="PEPTIDOGLYCAN D,D-TRANSPEPTIDASE"/>
    <property type="match status" value="1"/>
</dbReference>
<dbReference type="Gene3D" id="3.90.1310.10">
    <property type="entry name" value="Penicillin-binding protein 2a (Domain 2)"/>
    <property type="match status" value="1"/>
</dbReference>
<dbReference type="GO" id="GO:0071555">
    <property type="term" value="P:cell wall organization"/>
    <property type="evidence" value="ECO:0007669"/>
    <property type="project" value="TreeGrafter"/>
</dbReference>
<proteinExistence type="predicted"/>